<keyword evidence="4" id="KW-1185">Reference proteome</keyword>
<keyword evidence="2" id="KW-1133">Transmembrane helix</keyword>
<feature type="transmembrane region" description="Helical" evidence="2">
    <location>
        <begin position="29"/>
        <end position="50"/>
    </location>
</feature>
<organism evidence="3 4">
    <name type="scientific">[Mycobacterium] burgundiense</name>
    <dbReference type="NCBI Taxonomy" id="3064286"/>
    <lineage>
        <taxon>Bacteria</taxon>
        <taxon>Bacillati</taxon>
        <taxon>Actinomycetota</taxon>
        <taxon>Actinomycetes</taxon>
        <taxon>Mycobacteriales</taxon>
        <taxon>Mycobacteriaceae</taxon>
        <taxon>Mycolicibacterium</taxon>
    </lineage>
</organism>
<accession>A0ABM9M1H6</accession>
<evidence type="ECO:0000313" key="3">
    <source>
        <dbReference type="EMBL" id="CAJ1508559.1"/>
    </source>
</evidence>
<feature type="region of interest" description="Disordered" evidence="1">
    <location>
        <begin position="1"/>
        <end position="22"/>
    </location>
</feature>
<dbReference type="EMBL" id="OY726397">
    <property type="protein sequence ID" value="CAJ1508559.1"/>
    <property type="molecule type" value="Genomic_DNA"/>
</dbReference>
<keyword evidence="2" id="KW-0472">Membrane</keyword>
<sequence length="74" mass="7156">MVRFDEGTAGQSKKALPPAAGGSISGHRALLGVLLLLIGVAVVTGVAVAVMSGQPAIAIAIGLVGAAFFSRVGA</sequence>
<keyword evidence="2" id="KW-0812">Transmembrane</keyword>
<dbReference type="RefSeq" id="WP_308479233.1">
    <property type="nucleotide sequence ID" value="NZ_OY726397.1"/>
</dbReference>
<dbReference type="Proteomes" id="UP001190465">
    <property type="component" value="Chromosome"/>
</dbReference>
<gene>
    <name evidence="3" type="ORF">MU0053_003890</name>
</gene>
<feature type="transmembrane region" description="Helical" evidence="2">
    <location>
        <begin position="56"/>
        <end position="73"/>
    </location>
</feature>
<evidence type="ECO:0000256" key="1">
    <source>
        <dbReference type="SAM" id="MobiDB-lite"/>
    </source>
</evidence>
<evidence type="ECO:0000313" key="4">
    <source>
        <dbReference type="Proteomes" id="UP001190465"/>
    </source>
</evidence>
<reference evidence="3 4" key="1">
    <citation type="submission" date="2023-08" db="EMBL/GenBank/DDBJ databases">
        <authorList>
            <person name="Folkvardsen B D."/>
            <person name="Norman A."/>
        </authorList>
    </citation>
    <scope>NUCLEOTIDE SEQUENCE [LARGE SCALE GENOMIC DNA]</scope>
    <source>
        <strain evidence="3 4">Mu0053</strain>
    </source>
</reference>
<protein>
    <submittedName>
        <fullName evidence="3">Uncharacterized protein</fullName>
    </submittedName>
</protein>
<evidence type="ECO:0000256" key="2">
    <source>
        <dbReference type="SAM" id="Phobius"/>
    </source>
</evidence>
<name>A0ABM9M1H6_9MYCO</name>
<proteinExistence type="predicted"/>